<feature type="compositionally biased region" description="Polar residues" evidence="1">
    <location>
        <begin position="194"/>
        <end position="207"/>
    </location>
</feature>
<dbReference type="GO" id="GO:2000028">
    <property type="term" value="P:regulation of photoperiodism, flowering"/>
    <property type="evidence" value="ECO:0007669"/>
    <property type="project" value="InterPro"/>
</dbReference>
<evidence type="ECO:0000256" key="1">
    <source>
        <dbReference type="SAM" id="MobiDB-lite"/>
    </source>
</evidence>
<proteinExistence type="predicted"/>
<accession>A0A2P5YNE9</accession>
<evidence type="ECO:0000313" key="2">
    <source>
        <dbReference type="EMBL" id="PPS17091.1"/>
    </source>
</evidence>
<dbReference type="OrthoDB" id="1939092at2759"/>
<reference evidence="2 3" key="1">
    <citation type="submission" date="2015-01" db="EMBL/GenBank/DDBJ databases">
        <title>Genome of allotetraploid Gossypium barbadense reveals genomic plasticity and fiber elongation in cotton evolution.</title>
        <authorList>
            <person name="Chen X."/>
            <person name="Liu X."/>
            <person name="Zhao B."/>
            <person name="Zheng H."/>
            <person name="Hu Y."/>
            <person name="Lu G."/>
            <person name="Yang C."/>
            <person name="Chen J."/>
            <person name="Shan C."/>
            <person name="Zhang L."/>
            <person name="Zhou Y."/>
            <person name="Wang L."/>
            <person name="Guo W."/>
            <person name="Bai Y."/>
            <person name="Ruan J."/>
            <person name="Shangguan X."/>
            <person name="Mao Y."/>
            <person name="Jiang J."/>
            <person name="Zhu Y."/>
            <person name="Lei J."/>
            <person name="Kang H."/>
            <person name="Chen S."/>
            <person name="He X."/>
            <person name="Wang R."/>
            <person name="Wang Y."/>
            <person name="Chen J."/>
            <person name="Wang L."/>
            <person name="Yu S."/>
            <person name="Wang B."/>
            <person name="Wei J."/>
            <person name="Song S."/>
            <person name="Lu X."/>
            <person name="Gao Z."/>
            <person name="Gu W."/>
            <person name="Deng X."/>
            <person name="Ma D."/>
            <person name="Wang S."/>
            <person name="Liang W."/>
            <person name="Fang L."/>
            <person name="Cai C."/>
            <person name="Zhu X."/>
            <person name="Zhou B."/>
            <person name="Zhang Y."/>
            <person name="Chen Z."/>
            <person name="Xu S."/>
            <person name="Zhu R."/>
            <person name="Wang S."/>
            <person name="Zhang T."/>
            <person name="Zhao G."/>
        </authorList>
    </citation>
    <scope>NUCLEOTIDE SEQUENCE [LARGE SCALE GENOMIC DNA]</scope>
    <source>
        <strain evidence="3">cv. Xinhai21</strain>
        <tissue evidence="2">Leaf</tissue>
    </source>
</reference>
<dbReference type="PANTHER" id="PTHR34281">
    <property type="entry name" value="PROTEIN EARLY FLOWERING 3"/>
    <property type="match status" value="1"/>
</dbReference>
<protein>
    <recommendedName>
        <fullName evidence="4">Protein EARLY FLOWERING 3-like</fullName>
    </recommendedName>
</protein>
<dbReference type="AlphaFoldDB" id="A0A2P5YNE9"/>
<dbReference type="Proteomes" id="UP000239757">
    <property type="component" value="Unassembled WGS sequence"/>
</dbReference>
<dbReference type="PANTHER" id="PTHR34281:SF7">
    <property type="entry name" value="PROTEIN EARLY FLOWERING 3"/>
    <property type="match status" value="1"/>
</dbReference>
<sequence>MRGGNDEMSPMFPRLHVNDTNKGPKAPSRNKMALYEQLNVPSQRFNSGSLSMLPLPPNNNNNSLIFSSRKLGFNDYLMVPATAVSGIDQNCSCSQQSKGRGSFSKLNLSSLMQLHIVDEKTMKGSDSVDSDSRSSIDILNSEDGLDARLHNVYMDAQNDLIFRENILVEAGKCLESASKVGSDSCLRESPEVDNGSSNVLENRSQTPGEKKCGVISRHKNARGASMVESISPFDISPDDIVGIIGEKNFWKVRRAIDKVMGMKRPTRSLYHASLRIASAHKDKRVQRLIAGSPHMLLEDTLHMAKPSLDVSSIKKSPSNYVPKQPFFLKNSSQKTNISIKRGNDDAVANLTIPSAIDDTNQRVVPRQPKIHALFRKSIVNSDGDKYLDISLFLSNWKSMVFWHQFMAIVGAFPTLTNRESKTSYRPEFSTLRCSS</sequence>
<dbReference type="EMBL" id="KZ662962">
    <property type="protein sequence ID" value="PPS17091.1"/>
    <property type="molecule type" value="Genomic_DNA"/>
</dbReference>
<dbReference type="InterPro" id="IPR039319">
    <property type="entry name" value="ELF3-like"/>
</dbReference>
<organism evidence="2 3">
    <name type="scientific">Gossypium barbadense</name>
    <name type="common">Sea Island cotton</name>
    <name type="synonym">Hibiscus barbadensis</name>
    <dbReference type="NCBI Taxonomy" id="3634"/>
    <lineage>
        <taxon>Eukaryota</taxon>
        <taxon>Viridiplantae</taxon>
        <taxon>Streptophyta</taxon>
        <taxon>Embryophyta</taxon>
        <taxon>Tracheophyta</taxon>
        <taxon>Spermatophyta</taxon>
        <taxon>Magnoliopsida</taxon>
        <taxon>eudicotyledons</taxon>
        <taxon>Gunneridae</taxon>
        <taxon>Pentapetalae</taxon>
        <taxon>rosids</taxon>
        <taxon>malvids</taxon>
        <taxon>Malvales</taxon>
        <taxon>Malvaceae</taxon>
        <taxon>Malvoideae</taxon>
        <taxon>Gossypium</taxon>
    </lineage>
</organism>
<name>A0A2P5YNE9_GOSBA</name>
<evidence type="ECO:0000313" key="3">
    <source>
        <dbReference type="Proteomes" id="UP000239757"/>
    </source>
</evidence>
<feature type="region of interest" description="Disordered" evidence="1">
    <location>
        <begin position="1"/>
        <end position="28"/>
    </location>
</feature>
<gene>
    <name evidence="2" type="ORF">GOBAR_AA03486</name>
</gene>
<feature type="region of interest" description="Disordered" evidence="1">
    <location>
        <begin position="184"/>
        <end position="211"/>
    </location>
</feature>
<evidence type="ECO:0008006" key="4">
    <source>
        <dbReference type="Google" id="ProtNLM"/>
    </source>
</evidence>